<dbReference type="GO" id="GO:0005304">
    <property type="term" value="F:L-valine transmembrane transporter activity"/>
    <property type="evidence" value="ECO:0007669"/>
    <property type="project" value="TreeGrafter"/>
</dbReference>
<feature type="transmembrane region" description="Helical" evidence="9">
    <location>
        <begin position="235"/>
        <end position="255"/>
    </location>
</feature>
<dbReference type="PANTHER" id="PTHR30588">
    <property type="entry name" value="BRANCHED-CHAIN AMINO ACID TRANSPORT SYSTEM 2 CARRIER PROTEIN"/>
    <property type="match status" value="1"/>
</dbReference>
<comment type="caution">
    <text evidence="10">The sequence shown here is derived from an EMBL/GenBank/DDBJ whole genome shotgun (WGS) entry which is preliminary data.</text>
</comment>
<dbReference type="EMBL" id="VUMX01000025">
    <property type="protein sequence ID" value="MST87629.1"/>
    <property type="molecule type" value="Genomic_DNA"/>
</dbReference>
<evidence type="ECO:0000256" key="7">
    <source>
        <dbReference type="ARBA" id="ARBA00022989"/>
    </source>
</evidence>
<dbReference type="GO" id="GO:0015820">
    <property type="term" value="P:L-leucine transport"/>
    <property type="evidence" value="ECO:0007669"/>
    <property type="project" value="TreeGrafter"/>
</dbReference>
<dbReference type="InterPro" id="IPR004685">
    <property type="entry name" value="Brnchd-chn_aa_trnsp_Livcs"/>
</dbReference>
<feature type="transmembrane region" description="Helical" evidence="9">
    <location>
        <begin position="353"/>
        <end position="372"/>
    </location>
</feature>
<keyword evidence="8 9" id="KW-0472">Membrane</keyword>
<feature type="transmembrane region" description="Helical" evidence="9">
    <location>
        <begin position="379"/>
        <end position="398"/>
    </location>
</feature>
<dbReference type="GO" id="GO:0015818">
    <property type="term" value="P:isoleucine transport"/>
    <property type="evidence" value="ECO:0007669"/>
    <property type="project" value="TreeGrafter"/>
</dbReference>
<comment type="subcellular location">
    <subcellularLocation>
        <location evidence="1 9">Cell membrane</location>
        <topology evidence="1 9">Multi-pass membrane protein</topology>
    </subcellularLocation>
</comment>
<accession>A0A6A8MFS5</accession>
<dbReference type="OrthoDB" id="9783920at2"/>
<keyword evidence="6 9" id="KW-0029">Amino-acid transport</keyword>
<feature type="transmembrane region" description="Helical" evidence="9">
    <location>
        <begin position="154"/>
        <end position="173"/>
    </location>
</feature>
<keyword evidence="11" id="KW-1185">Reference proteome</keyword>
<dbReference type="Pfam" id="PF05525">
    <property type="entry name" value="Branch_AA_trans"/>
    <property type="match status" value="1"/>
</dbReference>
<dbReference type="PANTHER" id="PTHR30588:SF0">
    <property type="entry name" value="BRANCHED-CHAIN AMINO ACID PERMEASE BRNQ"/>
    <property type="match status" value="1"/>
</dbReference>
<feature type="transmembrane region" description="Helical" evidence="9">
    <location>
        <begin position="325"/>
        <end position="347"/>
    </location>
</feature>
<feature type="transmembrane region" description="Helical" evidence="9">
    <location>
        <begin position="124"/>
        <end position="142"/>
    </location>
</feature>
<evidence type="ECO:0000256" key="1">
    <source>
        <dbReference type="ARBA" id="ARBA00004651"/>
    </source>
</evidence>
<feature type="transmembrane region" description="Helical" evidence="9">
    <location>
        <begin position="12"/>
        <end position="29"/>
    </location>
</feature>
<dbReference type="GO" id="GO:0015188">
    <property type="term" value="F:L-isoleucine transmembrane transporter activity"/>
    <property type="evidence" value="ECO:0007669"/>
    <property type="project" value="TreeGrafter"/>
</dbReference>
<comment type="function">
    <text evidence="9">Component of the transport system for branched-chain amino acids.</text>
</comment>
<keyword evidence="7 9" id="KW-1133">Transmembrane helix</keyword>
<sequence length="448" mass="48040">MKRKLTLNESLTISSMLFGLFFGAGNLIFPAYMGEAAGKNVVWALLGFLVTGVGLPLLAIAALGSSHSDGVLTLSEKVSRKYGYFFTCALYLTIGPFFAIPRCFTVPFETGISQLLPGSWSKQTSLFAFSLLFFAIMIWFSLRPGRIMDWIGKVLTPAFLLFFFWIMITALIHPLGHAGAVKPAGEYASAPFISGILEGYNTMDALAGLAFGIIVVSSIRAFGITEPKQIAKSTIQTGILACLLMAVIYGITSFVGAQSRPVLGLAANGGEALSQIARHYFPGFGSVLFALMILIACLKTAIGLITSSAEAFVQMFPKSMSYNKWAILFSLIALAIANVGLTSIIAFSVPVLMLLYPLAIALILTSLTASFFHFGKGSYVVMTAVAFICAFGDFLSALPPSLSKAVSGITDIYAKLLPLFKDGLGWLLPVASAFIVMAIWSAIHNRRK</sequence>
<feature type="transmembrane region" description="Helical" evidence="9">
    <location>
        <begin position="205"/>
        <end position="223"/>
    </location>
</feature>
<gene>
    <name evidence="10" type="primary">brnQ</name>
    <name evidence="10" type="ORF">FYJ62_08355</name>
</gene>
<name>A0A6A8MFS5_9LACO</name>
<evidence type="ECO:0000256" key="9">
    <source>
        <dbReference type="RuleBase" id="RU362122"/>
    </source>
</evidence>
<keyword evidence="4" id="KW-1003">Cell membrane</keyword>
<comment type="similarity">
    <text evidence="2 9">Belongs to the branched chain amino acid transporter family.</text>
</comment>
<evidence type="ECO:0000256" key="8">
    <source>
        <dbReference type="ARBA" id="ARBA00023136"/>
    </source>
</evidence>
<dbReference type="GO" id="GO:0015190">
    <property type="term" value="F:L-leucine transmembrane transporter activity"/>
    <property type="evidence" value="ECO:0007669"/>
    <property type="project" value="TreeGrafter"/>
</dbReference>
<evidence type="ECO:0000313" key="10">
    <source>
        <dbReference type="EMBL" id="MST87629.1"/>
    </source>
</evidence>
<dbReference type="RefSeq" id="WP_154549233.1">
    <property type="nucleotide sequence ID" value="NZ_VUMX01000025.1"/>
</dbReference>
<keyword evidence="3 9" id="KW-0813">Transport</keyword>
<evidence type="ECO:0000256" key="6">
    <source>
        <dbReference type="ARBA" id="ARBA00022970"/>
    </source>
</evidence>
<evidence type="ECO:0000256" key="4">
    <source>
        <dbReference type="ARBA" id="ARBA00022475"/>
    </source>
</evidence>
<evidence type="ECO:0000256" key="2">
    <source>
        <dbReference type="ARBA" id="ARBA00008540"/>
    </source>
</evidence>
<feature type="transmembrane region" description="Helical" evidence="9">
    <location>
        <begin position="41"/>
        <end position="63"/>
    </location>
</feature>
<evidence type="ECO:0000256" key="5">
    <source>
        <dbReference type="ARBA" id="ARBA00022692"/>
    </source>
</evidence>
<feature type="transmembrane region" description="Helical" evidence="9">
    <location>
        <begin position="287"/>
        <end position="313"/>
    </location>
</feature>
<dbReference type="NCBIfam" id="TIGR00796">
    <property type="entry name" value="livcs"/>
    <property type="match status" value="1"/>
</dbReference>
<proteinExistence type="inferred from homology"/>
<feature type="transmembrane region" description="Helical" evidence="9">
    <location>
        <begin position="84"/>
        <end position="104"/>
    </location>
</feature>
<evidence type="ECO:0000256" key="3">
    <source>
        <dbReference type="ARBA" id="ARBA00022448"/>
    </source>
</evidence>
<organism evidence="10 11">
    <name type="scientific">Lactobacillus porci</name>
    <dbReference type="NCBI Taxonomy" id="2012477"/>
    <lineage>
        <taxon>Bacteria</taxon>
        <taxon>Bacillati</taxon>
        <taxon>Bacillota</taxon>
        <taxon>Bacilli</taxon>
        <taxon>Lactobacillales</taxon>
        <taxon>Lactobacillaceae</taxon>
        <taxon>Lactobacillus</taxon>
    </lineage>
</organism>
<feature type="transmembrane region" description="Helical" evidence="9">
    <location>
        <begin position="423"/>
        <end position="443"/>
    </location>
</feature>
<dbReference type="Proteomes" id="UP000438120">
    <property type="component" value="Unassembled WGS sequence"/>
</dbReference>
<reference evidence="10 11" key="1">
    <citation type="submission" date="2019-08" db="EMBL/GenBank/DDBJ databases">
        <title>In-depth cultivation of the pig gut microbiome towards novel bacterial diversity and tailored functional studies.</title>
        <authorList>
            <person name="Wylensek D."/>
            <person name="Hitch T.C.A."/>
            <person name="Clavel T."/>
        </authorList>
    </citation>
    <scope>NUCLEOTIDE SEQUENCE [LARGE SCALE GENOMIC DNA]</scope>
    <source>
        <strain evidence="10 11">Bifido-178-WT-2B</strain>
    </source>
</reference>
<keyword evidence="5 9" id="KW-0812">Transmembrane</keyword>
<dbReference type="Gene3D" id="1.10.4160.10">
    <property type="entry name" value="Hydantoin permease"/>
    <property type="match status" value="1"/>
</dbReference>
<protein>
    <recommendedName>
        <fullName evidence="9">Branched-chain amino acid transport system carrier protein</fullName>
    </recommendedName>
</protein>
<dbReference type="AlphaFoldDB" id="A0A6A8MFS5"/>
<dbReference type="GO" id="GO:0005886">
    <property type="term" value="C:plasma membrane"/>
    <property type="evidence" value="ECO:0007669"/>
    <property type="project" value="UniProtKB-SubCell"/>
</dbReference>
<evidence type="ECO:0000313" key="11">
    <source>
        <dbReference type="Proteomes" id="UP000438120"/>
    </source>
</evidence>